<comment type="caution">
    <text evidence="1">The sequence shown here is derived from an EMBL/GenBank/DDBJ whole genome shotgun (WGS) entry which is preliminary data.</text>
</comment>
<sequence length="250" mass="27944">MAPVCPLWRTNRWSRLPRVRRQILSPPNIVKSGTTGSQTTTFPVQAYSIGAAVLCGRGNSTVCNLLANLCVTLNYEVTAMPYALYQRIKQSTSCDASRCETVDGFPWLSYTRRNAEVLSSAATQIRTSASQELQFVVSAFDLYGNWLRYQSLASQLNPCFLVNTELQSFFATGDKRATSCHVIRHWFLRAHSTLFCEVYLRHPSNASRLLPVPLLADYSNYSFGQATFHNPWLYRSSAAAFNGVLAEGGF</sequence>
<name>A0AAW3ACL8_9TRYP</name>
<dbReference type="PANTHER" id="PTHR21274">
    <property type="entry name" value="MECKELIN"/>
    <property type="match status" value="1"/>
</dbReference>
<dbReference type="Proteomes" id="UP001482455">
    <property type="component" value="Unassembled WGS sequence"/>
</dbReference>
<dbReference type="PANTHER" id="PTHR21274:SF0">
    <property type="entry name" value="MECKELIN"/>
    <property type="match status" value="1"/>
</dbReference>
<dbReference type="Pfam" id="PF09773">
    <property type="entry name" value="Meckelin"/>
    <property type="match status" value="1"/>
</dbReference>
<keyword evidence="2" id="KW-1185">Reference proteome</keyword>
<dbReference type="AlphaFoldDB" id="A0AAW3ACL8"/>
<evidence type="ECO:0000313" key="2">
    <source>
        <dbReference type="Proteomes" id="UP001482455"/>
    </source>
</evidence>
<dbReference type="InterPro" id="IPR019170">
    <property type="entry name" value="Meckelin"/>
</dbReference>
<evidence type="ECO:0000313" key="1">
    <source>
        <dbReference type="EMBL" id="KAL0502550.1"/>
    </source>
</evidence>
<dbReference type="EMBL" id="JBAMZL010000029">
    <property type="protein sequence ID" value="KAL0502550.1"/>
    <property type="molecule type" value="Genomic_DNA"/>
</dbReference>
<organism evidence="1 2">
    <name type="scientific">Leishmania utingensis</name>
    <dbReference type="NCBI Taxonomy" id="653362"/>
    <lineage>
        <taxon>Eukaryota</taxon>
        <taxon>Discoba</taxon>
        <taxon>Euglenozoa</taxon>
        <taxon>Kinetoplastea</taxon>
        <taxon>Metakinetoplastina</taxon>
        <taxon>Trypanosomatida</taxon>
        <taxon>Trypanosomatidae</taxon>
        <taxon>Leishmaniinae</taxon>
        <taxon>Leishmania</taxon>
    </lineage>
</organism>
<dbReference type="GO" id="GO:0060271">
    <property type="term" value="P:cilium assembly"/>
    <property type="evidence" value="ECO:0007669"/>
    <property type="project" value="InterPro"/>
</dbReference>
<dbReference type="GO" id="GO:0036038">
    <property type="term" value="C:MKS complex"/>
    <property type="evidence" value="ECO:0007669"/>
    <property type="project" value="InterPro"/>
</dbReference>
<gene>
    <name evidence="1" type="ORF">Q4I30_004930</name>
</gene>
<reference evidence="1 2" key="1">
    <citation type="submission" date="2024-02" db="EMBL/GenBank/DDBJ databases">
        <title>FIRST GENOME SEQUENCES OF Leishmania (Viannia) shawi, Leishmania (Viannia) lindenbergi AND Leishmania (Viannia) utingensis.</title>
        <authorList>
            <person name="Resadore F."/>
            <person name="Custodio M.G.F."/>
            <person name="Boite M.C."/>
            <person name="Cupolillo E."/>
            <person name="Ferreira G.E.M."/>
        </authorList>
    </citation>
    <scope>NUCLEOTIDE SEQUENCE [LARGE SCALE GENOMIC DNA]</scope>
    <source>
        <strain evidence="1 2">ITUB/BR/1977/M4964</strain>
    </source>
</reference>
<protein>
    <submittedName>
        <fullName evidence="1">Meckelin (Transmembrane protein 67)</fullName>
    </submittedName>
</protein>
<accession>A0AAW3ACL8</accession>
<proteinExistence type="predicted"/>